<sequence>TPLSGGRRRAVGEQIGIVTQGPFDDKPTERLVDCVCMKGGLAVHQYPTEILNNWTVTHIPSGLAIAKGGESREDALAVMQELYPLADWSRDQRDLAPSLKKIRERALQIIGRHGLVRVDQ</sequence>
<dbReference type="AlphaFoldDB" id="A0A0F9EB94"/>
<comment type="caution">
    <text evidence="1">The sequence shown here is derived from an EMBL/GenBank/DDBJ whole genome shotgun (WGS) entry which is preliminary data.</text>
</comment>
<accession>A0A0F9EB94</accession>
<proteinExistence type="predicted"/>
<dbReference type="EMBL" id="LAZR01035571">
    <property type="protein sequence ID" value="KKL27151.1"/>
    <property type="molecule type" value="Genomic_DNA"/>
</dbReference>
<protein>
    <submittedName>
        <fullName evidence="1">Uncharacterized protein</fullName>
    </submittedName>
</protein>
<evidence type="ECO:0000313" key="1">
    <source>
        <dbReference type="EMBL" id="KKL27151.1"/>
    </source>
</evidence>
<gene>
    <name evidence="1" type="ORF">LCGC14_2388000</name>
</gene>
<name>A0A0F9EB94_9ZZZZ</name>
<reference evidence="1" key="1">
    <citation type="journal article" date="2015" name="Nature">
        <title>Complex archaea that bridge the gap between prokaryotes and eukaryotes.</title>
        <authorList>
            <person name="Spang A."/>
            <person name="Saw J.H."/>
            <person name="Jorgensen S.L."/>
            <person name="Zaremba-Niedzwiedzka K."/>
            <person name="Martijn J."/>
            <person name="Lind A.E."/>
            <person name="van Eijk R."/>
            <person name="Schleper C."/>
            <person name="Guy L."/>
            <person name="Ettema T.J."/>
        </authorList>
    </citation>
    <scope>NUCLEOTIDE SEQUENCE</scope>
</reference>
<feature type="non-terminal residue" evidence="1">
    <location>
        <position position="1"/>
    </location>
</feature>
<organism evidence="1">
    <name type="scientific">marine sediment metagenome</name>
    <dbReference type="NCBI Taxonomy" id="412755"/>
    <lineage>
        <taxon>unclassified sequences</taxon>
        <taxon>metagenomes</taxon>
        <taxon>ecological metagenomes</taxon>
    </lineage>
</organism>